<accession>A0ABT0MAP1</accession>
<sequence length="228" mass="24940">MKVLTWSIIIVLLIAVGLVGISYGITLSNNRFDLNKFSMVKLTSKQVELGQSINQIRINVRTAKLTFTTGNSSKIEMTHVANGQYQVKQSGNQLVIEQDDHLSHHLEIGKSPIIKITVPKPEIKEINVSQLNGTLIFNRLTTEKLIVNHYNGTTVGNSLTIAKQGVINKHNGATRLTGARFPGLKVSVKTGKFTLNGAKKASSMHTYDDHHTDQLVINSGSGQVSVSK</sequence>
<dbReference type="EMBL" id="JAMAST010000008">
    <property type="protein sequence ID" value="MCL1631934.1"/>
    <property type="molecule type" value="Genomic_DNA"/>
</dbReference>
<organism evidence="3 4">
    <name type="scientific">Sporolactobacillus mangiferae</name>
    <dbReference type="NCBI Taxonomy" id="2940498"/>
    <lineage>
        <taxon>Bacteria</taxon>
        <taxon>Bacillati</taxon>
        <taxon>Bacillota</taxon>
        <taxon>Bacilli</taxon>
        <taxon>Bacillales</taxon>
        <taxon>Sporolactobacillaceae</taxon>
        <taxon>Sporolactobacillus</taxon>
    </lineage>
</organism>
<feature type="domain" description="DUF4097" evidence="2">
    <location>
        <begin position="53"/>
        <end position="225"/>
    </location>
</feature>
<reference evidence="3 4" key="1">
    <citation type="submission" date="2022-05" db="EMBL/GenBank/DDBJ databases">
        <title>Sporolactobacillus sp nov CPB3-1, isolated from tree bark (Mangifera indica L.).</title>
        <authorList>
            <person name="Phuengjayaem S."/>
            <person name="Tanasupawat S."/>
        </authorList>
    </citation>
    <scope>NUCLEOTIDE SEQUENCE [LARGE SCALE GENOMIC DNA]</scope>
    <source>
        <strain evidence="3 4">CPB3-1</strain>
    </source>
</reference>
<keyword evidence="1" id="KW-0812">Transmembrane</keyword>
<name>A0ABT0MAP1_9BACL</name>
<keyword evidence="1" id="KW-0472">Membrane</keyword>
<evidence type="ECO:0000313" key="3">
    <source>
        <dbReference type="EMBL" id="MCL1631934.1"/>
    </source>
</evidence>
<dbReference type="RefSeq" id="WP_249100907.1">
    <property type="nucleotide sequence ID" value="NZ_JAMAST010000008.1"/>
</dbReference>
<proteinExistence type="predicted"/>
<dbReference type="InterPro" id="IPR025164">
    <property type="entry name" value="Toastrack_DUF4097"/>
</dbReference>
<evidence type="ECO:0000259" key="2">
    <source>
        <dbReference type="Pfam" id="PF13349"/>
    </source>
</evidence>
<comment type="caution">
    <text evidence="3">The sequence shown here is derived from an EMBL/GenBank/DDBJ whole genome shotgun (WGS) entry which is preliminary data.</text>
</comment>
<gene>
    <name evidence="3" type="ORF">M3N64_08225</name>
</gene>
<feature type="transmembrane region" description="Helical" evidence="1">
    <location>
        <begin position="6"/>
        <end position="26"/>
    </location>
</feature>
<keyword evidence="4" id="KW-1185">Reference proteome</keyword>
<dbReference type="Pfam" id="PF13349">
    <property type="entry name" value="DUF4097"/>
    <property type="match status" value="1"/>
</dbReference>
<evidence type="ECO:0000313" key="4">
    <source>
        <dbReference type="Proteomes" id="UP001203004"/>
    </source>
</evidence>
<evidence type="ECO:0000256" key="1">
    <source>
        <dbReference type="SAM" id="Phobius"/>
    </source>
</evidence>
<keyword evidence="1" id="KW-1133">Transmembrane helix</keyword>
<protein>
    <submittedName>
        <fullName evidence="3">DUF4097 domain-containing protein</fullName>
    </submittedName>
</protein>
<dbReference type="Proteomes" id="UP001203004">
    <property type="component" value="Unassembled WGS sequence"/>
</dbReference>